<dbReference type="InterPro" id="IPR011051">
    <property type="entry name" value="RmlC_Cupin_sf"/>
</dbReference>
<dbReference type="EMBL" id="SEWG01000005">
    <property type="protein sequence ID" value="RYU89251.1"/>
    <property type="molecule type" value="Genomic_DNA"/>
</dbReference>
<dbReference type="Pfam" id="PF07883">
    <property type="entry name" value="Cupin_2"/>
    <property type="match status" value="1"/>
</dbReference>
<protein>
    <submittedName>
        <fullName evidence="2">Cupin domain-containing protein</fullName>
    </submittedName>
</protein>
<dbReference type="RefSeq" id="WP_129877109.1">
    <property type="nucleotide sequence ID" value="NZ_SEWG01000005.1"/>
</dbReference>
<reference evidence="2 3" key="1">
    <citation type="submission" date="2019-02" db="EMBL/GenBank/DDBJ databases">
        <title>Bacterial novel species Mucilaginibacter sp. 17JY9-4 isolated from soil.</title>
        <authorList>
            <person name="Jung H.-Y."/>
        </authorList>
    </citation>
    <scope>NUCLEOTIDE SEQUENCE [LARGE SCALE GENOMIC DNA]</scope>
    <source>
        <strain evidence="2 3">17JY9-4</strain>
    </source>
</reference>
<dbReference type="InterPro" id="IPR053146">
    <property type="entry name" value="QDO-like"/>
</dbReference>
<organism evidence="2 3">
    <name type="scientific">Mucilaginibacter terrigena</name>
    <dbReference type="NCBI Taxonomy" id="2492395"/>
    <lineage>
        <taxon>Bacteria</taxon>
        <taxon>Pseudomonadati</taxon>
        <taxon>Bacteroidota</taxon>
        <taxon>Sphingobacteriia</taxon>
        <taxon>Sphingobacteriales</taxon>
        <taxon>Sphingobacteriaceae</taxon>
        <taxon>Mucilaginibacter</taxon>
    </lineage>
</organism>
<dbReference type="SUPFAM" id="SSF51182">
    <property type="entry name" value="RmlC-like cupins"/>
    <property type="match status" value="1"/>
</dbReference>
<dbReference type="InterPro" id="IPR014710">
    <property type="entry name" value="RmlC-like_jellyroll"/>
</dbReference>
<dbReference type="Gene3D" id="2.60.120.10">
    <property type="entry name" value="Jelly Rolls"/>
    <property type="match status" value="1"/>
</dbReference>
<dbReference type="OrthoDB" id="1423961at2"/>
<feature type="domain" description="Cupin type-2" evidence="1">
    <location>
        <begin position="41"/>
        <end position="107"/>
    </location>
</feature>
<dbReference type="PANTHER" id="PTHR36440:SF1">
    <property type="entry name" value="PUTATIVE (AFU_ORTHOLOGUE AFUA_8G07350)-RELATED"/>
    <property type="match status" value="1"/>
</dbReference>
<dbReference type="PANTHER" id="PTHR36440">
    <property type="entry name" value="PUTATIVE (AFU_ORTHOLOGUE AFUA_8G07350)-RELATED"/>
    <property type="match status" value="1"/>
</dbReference>
<dbReference type="InterPro" id="IPR013096">
    <property type="entry name" value="Cupin_2"/>
</dbReference>
<proteinExistence type="predicted"/>
<dbReference type="Proteomes" id="UP000293331">
    <property type="component" value="Unassembled WGS sequence"/>
</dbReference>
<accession>A0A4Q5LIL9</accession>
<keyword evidence="3" id="KW-1185">Reference proteome</keyword>
<evidence type="ECO:0000259" key="1">
    <source>
        <dbReference type="Pfam" id="PF07883"/>
    </source>
</evidence>
<dbReference type="AlphaFoldDB" id="A0A4Q5LIL9"/>
<name>A0A4Q5LIL9_9SPHI</name>
<evidence type="ECO:0000313" key="2">
    <source>
        <dbReference type="EMBL" id="RYU89251.1"/>
    </source>
</evidence>
<evidence type="ECO:0000313" key="3">
    <source>
        <dbReference type="Proteomes" id="UP000293331"/>
    </source>
</evidence>
<comment type="caution">
    <text evidence="2">The sequence shown here is derived from an EMBL/GenBank/DDBJ whole genome shotgun (WGS) entry which is preliminary data.</text>
</comment>
<sequence>MISTRNFKQQGPSESREIKGVRTSVILSTECSGGNLTIIEEEVNVGAGSPPHICNGEDKVILVTNGNFMLFADGKKYEAAKGANIYIPHGTIHSIKNVGTQTGILLVTLTPGGQKSLLKPQSQTVKVFGKNTAAVQDVAKKYNVVFE</sequence>
<gene>
    <name evidence="2" type="ORF">EWM62_13000</name>
</gene>